<feature type="transmembrane region" description="Helical" evidence="1">
    <location>
        <begin position="157"/>
        <end position="176"/>
    </location>
</feature>
<dbReference type="InterPro" id="IPR002656">
    <property type="entry name" value="Acyl_transf_3_dom"/>
</dbReference>
<accession>A0A3M6PYY6</accession>
<dbReference type="PANTHER" id="PTHR23028:SF53">
    <property type="entry name" value="ACYL_TRANSF_3 DOMAIN-CONTAINING PROTEIN"/>
    <property type="match status" value="1"/>
</dbReference>
<feature type="transmembrane region" description="Helical" evidence="1">
    <location>
        <begin position="21"/>
        <end position="39"/>
    </location>
</feature>
<name>A0A3M6PYY6_9BURK</name>
<reference evidence="3 4" key="1">
    <citation type="submission" date="2018-10" db="EMBL/GenBank/DDBJ databases">
        <title>Comamonadaceae CDC group NO-1 genome sequencing and assembly.</title>
        <authorList>
            <person name="Bernier A.-M."/>
            <person name="Bernard K."/>
        </authorList>
    </citation>
    <scope>NUCLEOTIDE SEQUENCE [LARGE SCALE GENOMIC DNA]</scope>
    <source>
        <strain evidence="3 4">NML161473</strain>
    </source>
</reference>
<feature type="transmembrane region" description="Helical" evidence="1">
    <location>
        <begin position="91"/>
        <end position="110"/>
    </location>
</feature>
<evidence type="ECO:0000313" key="4">
    <source>
        <dbReference type="Proteomes" id="UP000267035"/>
    </source>
</evidence>
<feature type="domain" description="Acyltransferase 3" evidence="2">
    <location>
        <begin position="19"/>
        <end position="328"/>
    </location>
</feature>
<evidence type="ECO:0000256" key="1">
    <source>
        <dbReference type="SAM" id="Phobius"/>
    </source>
</evidence>
<feature type="transmembrane region" description="Helical" evidence="1">
    <location>
        <begin position="310"/>
        <end position="332"/>
    </location>
</feature>
<evidence type="ECO:0000313" key="3">
    <source>
        <dbReference type="EMBL" id="RMW96075.1"/>
    </source>
</evidence>
<organism evidence="3 4">
    <name type="scientific">Allofranklinella schreckenbergeri</name>
    <dbReference type="NCBI Taxonomy" id="1076744"/>
    <lineage>
        <taxon>Bacteria</taxon>
        <taxon>Pseudomonadati</taxon>
        <taxon>Pseudomonadota</taxon>
        <taxon>Betaproteobacteria</taxon>
        <taxon>Burkholderiales</taxon>
        <taxon>Comamonadaceae</taxon>
        <taxon>Allofranklinella</taxon>
    </lineage>
</organism>
<feature type="transmembrane region" description="Helical" evidence="1">
    <location>
        <begin position="51"/>
        <end position="70"/>
    </location>
</feature>
<comment type="caution">
    <text evidence="3">The sequence shown here is derived from an EMBL/GenBank/DDBJ whole genome shotgun (WGS) entry which is preliminary data.</text>
</comment>
<dbReference type="InterPro" id="IPR050879">
    <property type="entry name" value="Acyltransferase_3"/>
</dbReference>
<keyword evidence="4" id="KW-1185">Reference proteome</keyword>
<dbReference type="GO" id="GO:0016020">
    <property type="term" value="C:membrane"/>
    <property type="evidence" value="ECO:0007669"/>
    <property type="project" value="TreeGrafter"/>
</dbReference>
<keyword evidence="1" id="KW-0812">Transmembrane</keyword>
<dbReference type="Proteomes" id="UP000267035">
    <property type="component" value="Unassembled WGS sequence"/>
</dbReference>
<dbReference type="GO" id="GO:0000271">
    <property type="term" value="P:polysaccharide biosynthetic process"/>
    <property type="evidence" value="ECO:0007669"/>
    <property type="project" value="TreeGrafter"/>
</dbReference>
<dbReference type="Pfam" id="PF01757">
    <property type="entry name" value="Acyl_transf_3"/>
    <property type="match status" value="1"/>
</dbReference>
<protein>
    <submittedName>
        <fullName evidence="3">Acyltransferase</fullName>
    </submittedName>
</protein>
<dbReference type="PANTHER" id="PTHR23028">
    <property type="entry name" value="ACETYLTRANSFERASE"/>
    <property type="match status" value="1"/>
</dbReference>
<feature type="transmembrane region" description="Helical" evidence="1">
    <location>
        <begin position="212"/>
        <end position="229"/>
    </location>
</feature>
<keyword evidence="1" id="KW-1133">Transmembrane helix</keyword>
<feature type="transmembrane region" description="Helical" evidence="1">
    <location>
        <begin position="183"/>
        <end position="200"/>
    </location>
</feature>
<keyword evidence="3" id="KW-0808">Transferase</keyword>
<dbReference type="EMBL" id="RDQL01000022">
    <property type="protein sequence ID" value="RMW96075.1"/>
    <property type="molecule type" value="Genomic_DNA"/>
</dbReference>
<dbReference type="AlphaFoldDB" id="A0A3M6PYY6"/>
<dbReference type="GO" id="GO:0016747">
    <property type="term" value="F:acyltransferase activity, transferring groups other than amino-acyl groups"/>
    <property type="evidence" value="ECO:0007669"/>
    <property type="project" value="InterPro"/>
</dbReference>
<keyword evidence="1" id="KW-0472">Membrane</keyword>
<sequence length="346" mass="39653">MMGDDAMHKKELPFHRENNFDFLRMVAASMVLYSHHFVLSGRMYAPDFFGLHSYGTVGVWMFFAMSGYLVTQSWYSDPHVIRFALRRFLRIWPAFTVVVCVAALILGPLVSGWSARDYFMDPGWRVYLKNLWMDSQFMLPGVFGTNPFQPPSVNGSIWTIPIEVACYIIFAFLGFVGLWKRRSMLVLMAFGCLVLYFYRYDPAFHGESRYEFVLYFFLGASLFVLRDFWLARPLLWGFGVLAAGALAFGLGKPYLGLALMLPYAVIRFGVSSTPIVRAVGRYGDLSYGTYLFAFPVQQTVIQYLHPQYGLVTTMALSFAVTLLLAFFSWHWVEKPALRMKPRKPAP</sequence>
<keyword evidence="3" id="KW-0012">Acyltransferase</keyword>
<feature type="transmembrane region" description="Helical" evidence="1">
    <location>
        <begin position="234"/>
        <end position="251"/>
    </location>
</feature>
<evidence type="ECO:0000259" key="2">
    <source>
        <dbReference type="Pfam" id="PF01757"/>
    </source>
</evidence>
<proteinExistence type="predicted"/>
<dbReference type="RefSeq" id="WP_122254599.1">
    <property type="nucleotide sequence ID" value="NZ_RDQL01000022.1"/>
</dbReference>
<gene>
    <name evidence="3" type="ORF">EBQ25_11410</name>
</gene>